<dbReference type="AlphaFoldDB" id="K0T0D2"/>
<protein>
    <submittedName>
        <fullName evidence="2">Uncharacterized protein</fullName>
    </submittedName>
</protein>
<evidence type="ECO:0000313" key="2">
    <source>
        <dbReference type="EMBL" id="EJK63947.1"/>
    </source>
</evidence>
<accession>K0T0D2</accession>
<gene>
    <name evidence="2" type="ORF">THAOC_15367</name>
</gene>
<feature type="compositionally biased region" description="Basic and acidic residues" evidence="1">
    <location>
        <begin position="31"/>
        <end position="41"/>
    </location>
</feature>
<dbReference type="Proteomes" id="UP000266841">
    <property type="component" value="Unassembled WGS sequence"/>
</dbReference>
<feature type="non-terminal residue" evidence="2">
    <location>
        <position position="1"/>
    </location>
</feature>
<name>K0T0D2_THAOC</name>
<keyword evidence="3" id="KW-1185">Reference proteome</keyword>
<comment type="caution">
    <text evidence="2">The sequence shown here is derived from an EMBL/GenBank/DDBJ whole genome shotgun (WGS) entry which is preliminary data.</text>
</comment>
<feature type="region of interest" description="Disordered" evidence="1">
    <location>
        <begin position="1"/>
        <end position="111"/>
    </location>
</feature>
<feature type="compositionally biased region" description="Basic and acidic residues" evidence="1">
    <location>
        <begin position="59"/>
        <end position="72"/>
    </location>
</feature>
<evidence type="ECO:0000256" key="1">
    <source>
        <dbReference type="SAM" id="MobiDB-lite"/>
    </source>
</evidence>
<sequence length="224" mass="23628">RPPNGPRLRLVRPTPRRDEARHASPPRGVGRRQEAGEGPREEEPDGIGGGRVDPTGIQRDARGGRRGGRDVRPVVLGGRLDVRRSRRRRGRGGGGLPPSPGGRAAMFAGTNPFDSSEDLSARGDGEASPATVTTYVLRGGGFDLPSLSSAAASSAAGRDGGRLFRFLFAPRLTELERAYLAELGVEHDVAEGRPGRAGVVNSLEDLGVDLVSLDDDVWSLELGG</sequence>
<feature type="compositionally biased region" description="Low complexity" evidence="1">
    <location>
        <begin position="1"/>
        <end position="13"/>
    </location>
</feature>
<organism evidence="2 3">
    <name type="scientific">Thalassiosira oceanica</name>
    <name type="common">Marine diatom</name>
    <dbReference type="NCBI Taxonomy" id="159749"/>
    <lineage>
        <taxon>Eukaryota</taxon>
        <taxon>Sar</taxon>
        <taxon>Stramenopiles</taxon>
        <taxon>Ochrophyta</taxon>
        <taxon>Bacillariophyta</taxon>
        <taxon>Coscinodiscophyceae</taxon>
        <taxon>Thalassiosirophycidae</taxon>
        <taxon>Thalassiosirales</taxon>
        <taxon>Thalassiosiraceae</taxon>
        <taxon>Thalassiosira</taxon>
    </lineage>
</organism>
<evidence type="ECO:0000313" key="3">
    <source>
        <dbReference type="Proteomes" id="UP000266841"/>
    </source>
</evidence>
<proteinExistence type="predicted"/>
<reference evidence="2 3" key="1">
    <citation type="journal article" date="2012" name="Genome Biol.">
        <title>Genome and low-iron response of an oceanic diatom adapted to chronic iron limitation.</title>
        <authorList>
            <person name="Lommer M."/>
            <person name="Specht M."/>
            <person name="Roy A.S."/>
            <person name="Kraemer L."/>
            <person name="Andreson R."/>
            <person name="Gutowska M.A."/>
            <person name="Wolf J."/>
            <person name="Bergner S.V."/>
            <person name="Schilhabel M.B."/>
            <person name="Klostermeier U.C."/>
            <person name="Beiko R.G."/>
            <person name="Rosenstiel P."/>
            <person name="Hippler M."/>
            <person name="Laroche J."/>
        </authorList>
    </citation>
    <scope>NUCLEOTIDE SEQUENCE [LARGE SCALE GENOMIC DNA]</scope>
    <source>
        <strain evidence="2 3">CCMP1005</strain>
    </source>
</reference>
<dbReference type="EMBL" id="AGNL01017839">
    <property type="protein sequence ID" value="EJK63947.1"/>
    <property type="molecule type" value="Genomic_DNA"/>
</dbReference>